<feature type="compositionally biased region" description="Basic and acidic residues" evidence="1">
    <location>
        <begin position="121"/>
        <end position="131"/>
    </location>
</feature>
<dbReference type="Proteomes" id="UP000735302">
    <property type="component" value="Unassembled WGS sequence"/>
</dbReference>
<gene>
    <name evidence="2" type="ORF">PoB_002755400</name>
</gene>
<feature type="compositionally biased region" description="Low complexity" evidence="1">
    <location>
        <begin position="36"/>
        <end position="65"/>
    </location>
</feature>
<feature type="compositionally biased region" description="Acidic residues" evidence="1">
    <location>
        <begin position="1"/>
        <end position="13"/>
    </location>
</feature>
<feature type="compositionally biased region" description="Low complexity" evidence="1">
    <location>
        <begin position="145"/>
        <end position="160"/>
    </location>
</feature>
<dbReference type="EMBL" id="BLXT01003184">
    <property type="protein sequence ID" value="GFO01049.1"/>
    <property type="molecule type" value="Genomic_DNA"/>
</dbReference>
<reference evidence="2 3" key="1">
    <citation type="journal article" date="2021" name="Elife">
        <title>Chloroplast acquisition without the gene transfer in kleptoplastic sea slugs, Plakobranchus ocellatus.</title>
        <authorList>
            <person name="Maeda T."/>
            <person name="Takahashi S."/>
            <person name="Yoshida T."/>
            <person name="Shimamura S."/>
            <person name="Takaki Y."/>
            <person name="Nagai Y."/>
            <person name="Toyoda A."/>
            <person name="Suzuki Y."/>
            <person name="Arimoto A."/>
            <person name="Ishii H."/>
            <person name="Satoh N."/>
            <person name="Nishiyama T."/>
            <person name="Hasebe M."/>
            <person name="Maruyama T."/>
            <person name="Minagawa J."/>
            <person name="Obokata J."/>
            <person name="Shigenobu S."/>
        </authorList>
    </citation>
    <scope>NUCLEOTIDE SEQUENCE [LARGE SCALE GENOMIC DNA]</scope>
</reference>
<dbReference type="AlphaFoldDB" id="A0AAV4A4B0"/>
<feature type="compositionally biased region" description="Low complexity" evidence="1">
    <location>
        <begin position="177"/>
        <end position="194"/>
    </location>
</feature>
<comment type="caution">
    <text evidence="2">The sequence shown here is derived from an EMBL/GenBank/DDBJ whole genome shotgun (WGS) entry which is preliminary data.</text>
</comment>
<sequence>MDDIEEKCEDNLTDSDSTPILPNKSFSVLNNTSEKSLPNAPSATAASASSTSSSPALSEHSSSVAQPQEDASSSTKQPQPLSPPSQQPGQNSQPSKEISDCIPRQNPLPTAPSPQATRDVSTSKETQHERGSLIGSQSEQQKKMASASSSTVCSSSGDASLAPGLTGSYNNPKYRIASSLSSSSTPSSSASSSAPYKRMPQLHKLEK</sequence>
<evidence type="ECO:0000313" key="2">
    <source>
        <dbReference type="EMBL" id="GFO01049.1"/>
    </source>
</evidence>
<feature type="region of interest" description="Disordered" evidence="1">
    <location>
        <begin position="1"/>
        <end position="207"/>
    </location>
</feature>
<name>A0AAV4A4B0_9GAST</name>
<evidence type="ECO:0000256" key="1">
    <source>
        <dbReference type="SAM" id="MobiDB-lite"/>
    </source>
</evidence>
<organism evidence="2 3">
    <name type="scientific">Plakobranchus ocellatus</name>
    <dbReference type="NCBI Taxonomy" id="259542"/>
    <lineage>
        <taxon>Eukaryota</taxon>
        <taxon>Metazoa</taxon>
        <taxon>Spiralia</taxon>
        <taxon>Lophotrochozoa</taxon>
        <taxon>Mollusca</taxon>
        <taxon>Gastropoda</taxon>
        <taxon>Heterobranchia</taxon>
        <taxon>Euthyneura</taxon>
        <taxon>Panpulmonata</taxon>
        <taxon>Sacoglossa</taxon>
        <taxon>Placobranchoidea</taxon>
        <taxon>Plakobranchidae</taxon>
        <taxon>Plakobranchus</taxon>
    </lineage>
</organism>
<feature type="compositionally biased region" description="Polar residues" evidence="1">
    <location>
        <begin position="14"/>
        <end position="35"/>
    </location>
</feature>
<proteinExistence type="predicted"/>
<protein>
    <submittedName>
        <fullName evidence="2">Uncharacterized protein</fullName>
    </submittedName>
</protein>
<evidence type="ECO:0000313" key="3">
    <source>
        <dbReference type="Proteomes" id="UP000735302"/>
    </source>
</evidence>
<keyword evidence="3" id="KW-1185">Reference proteome</keyword>
<accession>A0AAV4A4B0</accession>